<dbReference type="SUPFAM" id="SSF46689">
    <property type="entry name" value="Homeodomain-like"/>
    <property type="match status" value="1"/>
</dbReference>
<protein>
    <recommendedName>
        <fullName evidence="1">Tc1-like transposase DDE domain-containing protein</fullName>
    </recommendedName>
</protein>
<dbReference type="InterPro" id="IPR038717">
    <property type="entry name" value="Tc1-like_DDE_dom"/>
</dbReference>
<dbReference type="InterPro" id="IPR036397">
    <property type="entry name" value="RNaseH_sf"/>
</dbReference>
<dbReference type="AlphaFoldDB" id="A0A0C2ITH4"/>
<reference evidence="2 3" key="1">
    <citation type="journal article" date="2014" name="Genome Biol. Evol.">
        <title>The genome of the myxosporean Thelohanellus kitauei shows adaptations to nutrient acquisition within its fish host.</title>
        <authorList>
            <person name="Yang Y."/>
            <person name="Xiong J."/>
            <person name="Zhou Z."/>
            <person name="Huo F."/>
            <person name="Miao W."/>
            <person name="Ran C."/>
            <person name="Liu Y."/>
            <person name="Zhang J."/>
            <person name="Feng J."/>
            <person name="Wang M."/>
            <person name="Wang M."/>
            <person name="Wang L."/>
            <person name="Yao B."/>
        </authorList>
    </citation>
    <scope>NUCLEOTIDE SEQUENCE [LARGE SCALE GENOMIC DNA]</scope>
    <source>
        <strain evidence="2">Wuqing</strain>
    </source>
</reference>
<evidence type="ECO:0000313" key="2">
    <source>
        <dbReference type="EMBL" id="KII68709.1"/>
    </source>
</evidence>
<name>A0A0C2ITH4_THEKT</name>
<dbReference type="Proteomes" id="UP000031668">
    <property type="component" value="Unassembled WGS sequence"/>
</dbReference>
<dbReference type="OrthoDB" id="5977738at2759"/>
<dbReference type="InterPro" id="IPR009057">
    <property type="entry name" value="Homeodomain-like_sf"/>
</dbReference>
<accession>A0A0C2ITH4</accession>
<keyword evidence="3" id="KW-1185">Reference proteome</keyword>
<evidence type="ECO:0000259" key="1">
    <source>
        <dbReference type="Pfam" id="PF13358"/>
    </source>
</evidence>
<proteinExistence type="predicted"/>
<dbReference type="Gene3D" id="3.30.420.10">
    <property type="entry name" value="Ribonuclease H-like superfamily/Ribonuclease H"/>
    <property type="match status" value="1"/>
</dbReference>
<dbReference type="GO" id="GO:0003676">
    <property type="term" value="F:nucleic acid binding"/>
    <property type="evidence" value="ECO:0007669"/>
    <property type="project" value="InterPro"/>
</dbReference>
<sequence length="296" mass="34131">MEVSRLLGVPKSTVQNSVRRYEVSKSNNPGKRGGPYREMLTDEICEQLCALANNNEAMTLKKCKIAYMLKSGLTKLNFTYKMTLPVYEMRNDMNVKTTRIEYVLWYNSLSQVFRYKNLIFIDETQFEIHKFGSYLRVKCGVTSPSPTRKPKLMDFTMLVAINGTSVINCQTLTTGVYDDVVQAFIDEIAGLLGSEEDFVLIMDKKRFHNTIDLGTHPNFLIRCLPAHSPSLNRREKVFTFVKNNVRRETFPESRNDLLGRMTDVCRQLNNTNISGYFSQWEGFLEDCITMKDIVEN</sequence>
<dbReference type="Pfam" id="PF13358">
    <property type="entry name" value="DDE_3"/>
    <property type="match status" value="1"/>
</dbReference>
<dbReference type="EMBL" id="JWZT01002718">
    <property type="protein sequence ID" value="KII68709.1"/>
    <property type="molecule type" value="Genomic_DNA"/>
</dbReference>
<evidence type="ECO:0000313" key="3">
    <source>
        <dbReference type="Proteomes" id="UP000031668"/>
    </source>
</evidence>
<organism evidence="2 3">
    <name type="scientific">Thelohanellus kitauei</name>
    <name type="common">Myxosporean</name>
    <dbReference type="NCBI Taxonomy" id="669202"/>
    <lineage>
        <taxon>Eukaryota</taxon>
        <taxon>Metazoa</taxon>
        <taxon>Cnidaria</taxon>
        <taxon>Myxozoa</taxon>
        <taxon>Myxosporea</taxon>
        <taxon>Bivalvulida</taxon>
        <taxon>Platysporina</taxon>
        <taxon>Myxobolidae</taxon>
        <taxon>Thelohanellus</taxon>
    </lineage>
</organism>
<comment type="caution">
    <text evidence="2">The sequence shown here is derived from an EMBL/GenBank/DDBJ whole genome shotgun (WGS) entry which is preliminary data.</text>
</comment>
<gene>
    <name evidence="2" type="ORF">RF11_01069</name>
</gene>
<feature type="domain" description="Tc1-like transposase DDE" evidence="1">
    <location>
        <begin position="118"/>
        <end position="255"/>
    </location>
</feature>